<accession>A0A316YUH8</accession>
<organism evidence="2 3">
    <name type="scientific">Acaromyces ingoldii</name>
    <dbReference type="NCBI Taxonomy" id="215250"/>
    <lineage>
        <taxon>Eukaryota</taxon>
        <taxon>Fungi</taxon>
        <taxon>Dikarya</taxon>
        <taxon>Basidiomycota</taxon>
        <taxon>Ustilaginomycotina</taxon>
        <taxon>Exobasidiomycetes</taxon>
        <taxon>Exobasidiales</taxon>
        <taxon>Cryptobasidiaceae</taxon>
        <taxon>Acaromyces</taxon>
    </lineage>
</organism>
<dbReference type="Gene3D" id="3.30.710.10">
    <property type="entry name" value="Potassium Channel Kv1.1, Chain A"/>
    <property type="match status" value="1"/>
</dbReference>
<dbReference type="AlphaFoldDB" id="A0A316YUH8"/>
<protein>
    <recommendedName>
        <fullName evidence="4">BTB domain-containing protein</fullName>
    </recommendedName>
</protein>
<feature type="compositionally biased region" description="Polar residues" evidence="1">
    <location>
        <begin position="72"/>
        <end position="84"/>
    </location>
</feature>
<dbReference type="OrthoDB" id="3184970at2759"/>
<dbReference type="InterPro" id="IPR011333">
    <property type="entry name" value="SKP1/BTB/POZ_sf"/>
</dbReference>
<evidence type="ECO:0000313" key="3">
    <source>
        <dbReference type="Proteomes" id="UP000245768"/>
    </source>
</evidence>
<dbReference type="GeneID" id="37047692"/>
<reference evidence="2 3" key="1">
    <citation type="journal article" date="2018" name="Mol. Biol. Evol.">
        <title>Broad Genomic Sampling Reveals a Smut Pathogenic Ancestry of the Fungal Clade Ustilaginomycotina.</title>
        <authorList>
            <person name="Kijpornyongpan T."/>
            <person name="Mondo S.J."/>
            <person name="Barry K."/>
            <person name="Sandor L."/>
            <person name="Lee J."/>
            <person name="Lipzen A."/>
            <person name="Pangilinan J."/>
            <person name="LaButti K."/>
            <person name="Hainaut M."/>
            <person name="Henrissat B."/>
            <person name="Grigoriev I.V."/>
            <person name="Spatafora J.W."/>
            <person name="Aime M.C."/>
        </authorList>
    </citation>
    <scope>NUCLEOTIDE SEQUENCE [LARGE SCALE GENOMIC DNA]</scope>
    <source>
        <strain evidence="2 3">MCA 4198</strain>
    </source>
</reference>
<feature type="compositionally biased region" description="Low complexity" evidence="1">
    <location>
        <begin position="15"/>
        <end position="26"/>
    </location>
</feature>
<dbReference type="Proteomes" id="UP000245768">
    <property type="component" value="Unassembled WGS sequence"/>
</dbReference>
<feature type="compositionally biased region" description="Low complexity" evidence="1">
    <location>
        <begin position="139"/>
        <end position="161"/>
    </location>
</feature>
<feature type="compositionally biased region" description="Basic and acidic residues" evidence="1">
    <location>
        <begin position="163"/>
        <end position="176"/>
    </location>
</feature>
<sequence length="422" mass="44968">MSSMVGSGRNGGGNASSNTFSRSNSGRSGGNGNNNDNYSRPQSHMTPSEPSTAHDDSTSVFSGQGGAPSTLGGATSISGASHYQRSGKGSVGNAPRSPLGVNVKSTAGLDENQSSATLGSIASEMIENRNRAGSDGIHGQNNQQNGTVQQGRGNNANNNNADRAQHRESATSRYEDASDVLGSTEDTFVRSDERDRHGMPTATLSGVQESYDYEDPPSKGRADSRRGAGMANASQFEQTDAASFVGQDPIAQAGDFNRDDADVVFLSSEMGSGPNRQPATRFKIHSINLHVHSPALSEMVDDLEDSQMELQLEEDAATLKLLFGLMYNRPAPSLGMNEWQVVLRLARCAQKYDVARAKEVAAAYFTEQEQLGALSPFMTYAFSVQYSESSRKLPVIATRAYRDCERRAPRPGGGCCRAIGSL</sequence>
<dbReference type="InParanoid" id="A0A316YUH8"/>
<dbReference type="RefSeq" id="XP_025380089.1">
    <property type="nucleotide sequence ID" value="XM_025525776.1"/>
</dbReference>
<evidence type="ECO:0008006" key="4">
    <source>
        <dbReference type="Google" id="ProtNLM"/>
    </source>
</evidence>
<keyword evidence="3" id="KW-1185">Reference proteome</keyword>
<dbReference type="EMBL" id="KZ819634">
    <property type="protein sequence ID" value="PWN92891.1"/>
    <property type="molecule type" value="Genomic_DNA"/>
</dbReference>
<feature type="compositionally biased region" description="Polar residues" evidence="1">
    <location>
        <begin position="41"/>
        <end position="51"/>
    </location>
</feature>
<gene>
    <name evidence="2" type="ORF">FA10DRAFT_9138</name>
</gene>
<feature type="compositionally biased region" description="Basic and acidic residues" evidence="1">
    <location>
        <begin position="187"/>
        <end position="198"/>
    </location>
</feature>
<name>A0A316YUH8_9BASI</name>
<evidence type="ECO:0000313" key="2">
    <source>
        <dbReference type="EMBL" id="PWN92891.1"/>
    </source>
</evidence>
<feature type="compositionally biased region" description="Polar residues" evidence="1">
    <location>
        <begin position="111"/>
        <end position="120"/>
    </location>
</feature>
<evidence type="ECO:0000256" key="1">
    <source>
        <dbReference type="SAM" id="MobiDB-lite"/>
    </source>
</evidence>
<feature type="region of interest" description="Disordered" evidence="1">
    <location>
        <begin position="1"/>
        <end position="233"/>
    </location>
</feature>
<proteinExistence type="predicted"/>
<feature type="compositionally biased region" description="Basic and acidic residues" evidence="1">
    <location>
        <begin position="216"/>
        <end position="226"/>
    </location>
</feature>